<dbReference type="AlphaFoldDB" id="E6KA81"/>
<dbReference type="STRING" id="873513.HMPREF6485_2517"/>
<name>E6KA81_9BACT</name>
<gene>
    <name evidence="1" type="ORF">HMPREF6485_2517</name>
</gene>
<comment type="caution">
    <text evidence="1">The sequence shown here is derived from an EMBL/GenBank/DDBJ whole genome shotgun (WGS) entry which is preliminary data.</text>
</comment>
<evidence type="ECO:0000313" key="2">
    <source>
        <dbReference type="Proteomes" id="UP000003112"/>
    </source>
</evidence>
<dbReference type="HOGENOM" id="CLU_3121140_0_0_10"/>
<reference evidence="1 2" key="1">
    <citation type="submission" date="2010-10" db="EMBL/GenBank/DDBJ databases">
        <authorList>
            <person name="Muzny D."/>
            <person name="Qin X."/>
            <person name="Deng J."/>
            <person name="Jiang H."/>
            <person name="Liu Y."/>
            <person name="Qu J."/>
            <person name="Song X.-Z."/>
            <person name="Zhang L."/>
            <person name="Thornton R."/>
            <person name="Coyle M."/>
            <person name="Francisco L."/>
            <person name="Jackson L."/>
            <person name="Javaid M."/>
            <person name="Korchina V."/>
            <person name="Kovar C."/>
            <person name="Mata R."/>
            <person name="Mathew T."/>
            <person name="Ngo R."/>
            <person name="Nguyen L."/>
            <person name="Nguyen N."/>
            <person name="Okwuonu G."/>
            <person name="Ongeri F."/>
            <person name="Pham C."/>
            <person name="Simmons D."/>
            <person name="Wilczek-Boney K."/>
            <person name="Hale W."/>
            <person name="Jakkamsetti A."/>
            <person name="Pham P."/>
            <person name="Ruth R."/>
            <person name="San Lucas F."/>
            <person name="Warren J."/>
            <person name="Zhang J."/>
            <person name="Zhao Z."/>
            <person name="Zhou C."/>
            <person name="Zhu D."/>
            <person name="Lee S."/>
            <person name="Bess C."/>
            <person name="Blankenburg K."/>
            <person name="Forbes L."/>
            <person name="Fu Q."/>
            <person name="Gubbala S."/>
            <person name="Hirani K."/>
            <person name="Jayaseelan J.C."/>
            <person name="Lara F."/>
            <person name="Munidasa M."/>
            <person name="Palculict T."/>
            <person name="Patil S."/>
            <person name="Pu L.-L."/>
            <person name="Saada N."/>
            <person name="Tang L."/>
            <person name="Weissenberger G."/>
            <person name="Zhu Y."/>
            <person name="Hemphill L."/>
            <person name="Shang Y."/>
            <person name="Youmans B."/>
            <person name="Ayvaz T."/>
            <person name="Ross M."/>
            <person name="Santibanez J."/>
            <person name="Aqrawi P."/>
            <person name="Gross S."/>
            <person name="Joshi V."/>
            <person name="Fowler G."/>
            <person name="Nazareth L."/>
            <person name="Reid J."/>
            <person name="Worley K."/>
            <person name="Petrosino J."/>
            <person name="Highlander S."/>
            <person name="Gibbs R."/>
        </authorList>
    </citation>
    <scope>NUCLEOTIDE SEQUENCE [LARGE SCALE GENOMIC DNA]</scope>
    <source>
        <strain evidence="1 2">ATCC 33574</strain>
    </source>
</reference>
<dbReference type="Proteomes" id="UP000003112">
    <property type="component" value="Unassembled WGS sequence"/>
</dbReference>
<keyword evidence="2" id="KW-1185">Reference proteome</keyword>
<sequence>MLFYYDVKRYYVGWNFFNYNLLPMHSNIFSDYRGLESKDIFISYIMIMLE</sequence>
<organism evidence="1 2">
    <name type="scientific">Segatella buccae ATCC 33574</name>
    <dbReference type="NCBI Taxonomy" id="873513"/>
    <lineage>
        <taxon>Bacteria</taxon>
        <taxon>Pseudomonadati</taxon>
        <taxon>Bacteroidota</taxon>
        <taxon>Bacteroidia</taxon>
        <taxon>Bacteroidales</taxon>
        <taxon>Prevotellaceae</taxon>
        <taxon>Segatella</taxon>
    </lineage>
</organism>
<proteinExistence type="predicted"/>
<protein>
    <submittedName>
        <fullName evidence="1">Uncharacterized protein</fullName>
    </submittedName>
</protein>
<dbReference type="EMBL" id="AEPD01000044">
    <property type="protein sequence ID" value="EFU29547.1"/>
    <property type="molecule type" value="Genomic_DNA"/>
</dbReference>
<evidence type="ECO:0000313" key="1">
    <source>
        <dbReference type="EMBL" id="EFU29547.1"/>
    </source>
</evidence>
<accession>E6KA81</accession>